<proteinExistence type="predicted"/>
<feature type="domain" description="VOC" evidence="1">
    <location>
        <begin position="20"/>
        <end position="145"/>
    </location>
</feature>
<name>A0A934S420_9BACT</name>
<dbReference type="RefSeq" id="WP_200270253.1">
    <property type="nucleotide sequence ID" value="NZ_JAENIJ010000014.1"/>
</dbReference>
<dbReference type="PANTHER" id="PTHR34109:SF1">
    <property type="entry name" value="VOC DOMAIN-CONTAINING PROTEIN"/>
    <property type="match status" value="1"/>
</dbReference>
<dbReference type="SUPFAM" id="SSF54593">
    <property type="entry name" value="Glyoxalase/Bleomycin resistance protein/Dihydroxybiphenyl dioxygenase"/>
    <property type="match status" value="1"/>
</dbReference>
<dbReference type="EMBL" id="JAENIJ010000014">
    <property type="protein sequence ID" value="MBK1882775.1"/>
    <property type="molecule type" value="Genomic_DNA"/>
</dbReference>
<protein>
    <submittedName>
        <fullName evidence="2">VOC family protein</fullName>
    </submittedName>
</protein>
<dbReference type="InterPro" id="IPR037523">
    <property type="entry name" value="VOC_core"/>
</dbReference>
<organism evidence="2 3">
    <name type="scientific">Luteolibacter pohnpeiensis</name>
    <dbReference type="NCBI Taxonomy" id="454153"/>
    <lineage>
        <taxon>Bacteria</taxon>
        <taxon>Pseudomonadati</taxon>
        <taxon>Verrucomicrobiota</taxon>
        <taxon>Verrucomicrobiia</taxon>
        <taxon>Verrucomicrobiales</taxon>
        <taxon>Verrucomicrobiaceae</taxon>
        <taxon>Luteolibacter</taxon>
    </lineage>
</organism>
<accession>A0A934S420</accession>
<dbReference type="Pfam" id="PF00903">
    <property type="entry name" value="Glyoxalase"/>
    <property type="match status" value="1"/>
</dbReference>
<dbReference type="AlphaFoldDB" id="A0A934S420"/>
<dbReference type="Gene3D" id="3.30.720.120">
    <property type="match status" value="1"/>
</dbReference>
<dbReference type="InterPro" id="IPR004360">
    <property type="entry name" value="Glyas_Fos-R_dOase_dom"/>
</dbReference>
<evidence type="ECO:0000313" key="2">
    <source>
        <dbReference type="EMBL" id="MBK1882775.1"/>
    </source>
</evidence>
<dbReference type="CDD" id="cd07246">
    <property type="entry name" value="VOC_like"/>
    <property type="match status" value="1"/>
</dbReference>
<dbReference type="Proteomes" id="UP000603141">
    <property type="component" value="Unassembled WGS sequence"/>
</dbReference>
<reference evidence="2" key="1">
    <citation type="submission" date="2021-01" db="EMBL/GenBank/DDBJ databases">
        <title>Modified the classification status of verrucomicrobia.</title>
        <authorList>
            <person name="Feng X."/>
        </authorList>
    </citation>
    <scope>NUCLEOTIDE SEQUENCE</scope>
    <source>
        <strain evidence="2">KCTC 22041</strain>
    </source>
</reference>
<dbReference type="InterPro" id="IPR029068">
    <property type="entry name" value="Glyas_Bleomycin-R_OHBP_Dase"/>
</dbReference>
<evidence type="ECO:0000259" key="1">
    <source>
        <dbReference type="PROSITE" id="PS51819"/>
    </source>
</evidence>
<comment type="caution">
    <text evidence="2">The sequence shown here is derived from an EMBL/GenBank/DDBJ whole genome shotgun (WGS) entry which is preliminary data.</text>
</comment>
<sequence length="170" mass="17994">MTTPVSPTCDSSSVEPVPAEMNTVTPHLVCAGAAAAIDFYQKAFGAVELTRLETPDGKIMNAGIRIGNSMLMLVDEMPDWNCLGPKARGGTSVTIHLQVPDADALFAQAVAAGAQPKMPVTEMFWGDRYGMVEDAWGHSWSMGTRVKNLTQEEIATAAANAQCGEGCCES</sequence>
<dbReference type="PROSITE" id="PS51819">
    <property type="entry name" value="VOC"/>
    <property type="match status" value="1"/>
</dbReference>
<keyword evidence="3" id="KW-1185">Reference proteome</keyword>
<gene>
    <name evidence="2" type="ORF">JIN85_10135</name>
</gene>
<dbReference type="Gene3D" id="3.30.720.110">
    <property type="match status" value="1"/>
</dbReference>
<dbReference type="PANTHER" id="PTHR34109">
    <property type="entry name" value="BNAUNNG04460D PROTEIN-RELATED"/>
    <property type="match status" value="1"/>
</dbReference>
<evidence type="ECO:0000313" key="3">
    <source>
        <dbReference type="Proteomes" id="UP000603141"/>
    </source>
</evidence>